<feature type="compositionally biased region" description="Low complexity" evidence="1">
    <location>
        <begin position="290"/>
        <end position="299"/>
    </location>
</feature>
<name>A0A7I8VI33_9ANNE</name>
<reference evidence="3 4" key="1">
    <citation type="submission" date="2020-08" db="EMBL/GenBank/DDBJ databases">
        <authorList>
            <person name="Hejnol A."/>
        </authorList>
    </citation>
    <scope>NUCLEOTIDE SEQUENCE [LARGE SCALE GENOMIC DNA]</scope>
</reference>
<dbReference type="SMART" id="SM00451">
    <property type="entry name" value="ZnF_U1"/>
    <property type="match status" value="2"/>
</dbReference>
<proteinExistence type="predicted"/>
<dbReference type="GO" id="GO:0003676">
    <property type="term" value="F:nucleic acid binding"/>
    <property type="evidence" value="ECO:0007669"/>
    <property type="project" value="InterPro"/>
</dbReference>
<dbReference type="PANTHER" id="PTHR15577">
    <property type="entry name" value="ZINC FINGER CONTAINING PROTEIN"/>
    <property type="match status" value="1"/>
</dbReference>
<keyword evidence="4" id="KW-1185">Reference proteome</keyword>
<dbReference type="InterPro" id="IPR055309">
    <property type="entry name" value="Znf318-like"/>
</dbReference>
<feature type="region of interest" description="Disordered" evidence="1">
    <location>
        <begin position="266"/>
        <end position="299"/>
    </location>
</feature>
<feature type="region of interest" description="Disordered" evidence="1">
    <location>
        <begin position="71"/>
        <end position="100"/>
    </location>
</feature>
<sequence length="823" mass="95509">MNYNPPGSSAQRPNCGRWNNKASASSRNSLETRQQAAFPGHSYGEFHPANNNLNWYDNPPNNFMSGMPNYRSIPPPQGQPHQEFRGHQPGPPERVFHNPLPENMRENVDISLKTEEYPVNRMYNSRYDQELSYRTNRNNFSYNDSYYVNEKKKYWANPLDSLRLELEETPQQNSKANALRAVYEELQERANSPPKHLPPDISAAPKRSILKKTSTSRQGVRLDEEESFLYGSTINTPARNLDSIDESMCELRKKYEMQKNLTFGRKSNTDLLNNKRNFSNRPTSSTDNQSSNYSESNGNEESAILQNIFQTIGVSSDIQNLVEKQRKKKLAEKEEFKIKQTSSTFMDGGLFEAIESKGKFAKFLPEDGETYEERARKYKEIEKEKEDIRLSEVKKKIESRKLEEKISQRPTTSEKNVKDIDIKGKDEPTLKEIRIDPVERNRLLEKHKERIKHLELAELELDRCRRTQVEWMRKKQRSKIGVDEGIIAENERLQKSMIDRINLLRKEADDLSRRIGLEDASEMKTVEFDKKCSNNASEEESKRKKSKTEYDFIDVGNHWCRLCNTVSVNVYELFNHLKTKEHAENADPFDRPWLPEHLKNQKVEKKRSSTKAPFKGVEFMMPVNAFYCKLCDEFAGDHLSAEDHLKSSDHNERFRLYLQENPLYEKQYHLEKAVNLAKWKRKKEDEERKEIRQDILKNRNDIIIEKKADEKRKIIVENKNDSEKSNKPDVSFRTKIITGKIPGIHNDRKRKLLIPSTSAKKGKSAQEQKVTQSSSSLSTPLQVPSLSSSSSSSSYSNLANKQKNPKNSQDSAKLSSDDMDLSN</sequence>
<feature type="compositionally biased region" description="Polar residues" evidence="1">
    <location>
        <begin position="755"/>
        <end position="769"/>
    </location>
</feature>
<feature type="compositionally biased region" description="Polar residues" evidence="1">
    <location>
        <begin position="1"/>
        <end position="12"/>
    </location>
</feature>
<feature type="domain" description="U1-type" evidence="2">
    <location>
        <begin position="555"/>
        <end position="589"/>
    </location>
</feature>
<feature type="domain" description="U1-type" evidence="2">
    <location>
        <begin position="623"/>
        <end position="657"/>
    </location>
</feature>
<accession>A0A7I8VI33</accession>
<dbReference type="GO" id="GO:0045892">
    <property type="term" value="P:negative regulation of DNA-templated transcription"/>
    <property type="evidence" value="ECO:0007669"/>
    <property type="project" value="TreeGrafter"/>
</dbReference>
<feature type="compositionally biased region" description="Polar residues" evidence="1">
    <location>
        <begin position="795"/>
        <end position="814"/>
    </location>
</feature>
<feature type="compositionally biased region" description="Polar residues" evidence="1">
    <location>
        <begin position="266"/>
        <end position="289"/>
    </location>
</feature>
<dbReference type="GO" id="GO:0005654">
    <property type="term" value="C:nucleoplasm"/>
    <property type="evidence" value="ECO:0007669"/>
    <property type="project" value="TreeGrafter"/>
</dbReference>
<dbReference type="AlphaFoldDB" id="A0A7I8VI33"/>
<feature type="compositionally biased region" description="Polar residues" evidence="1">
    <location>
        <begin position="20"/>
        <end position="34"/>
    </location>
</feature>
<dbReference type="OrthoDB" id="10072641at2759"/>
<feature type="region of interest" description="Disordered" evidence="1">
    <location>
        <begin position="1"/>
        <end position="34"/>
    </location>
</feature>
<gene>
    <name evidence="3" type="ORF">DGYR_LOCUS4553</name>
</gene>
<evidence type="ECO:0000259" key="2">
    <source>
        <dbReference type="SMART" id="SM00451"/>
    </source>
</evidence>
<dbReference type="EMBL" id="CAJFCJ010000006">
    <property type="protein sequence ID" value="CAD5115862.1"/>
    <property type="molecule type" value="Genomic_DNA"/>
</dbReference>
<dbReference type="GO" id="GO:0008270">
    <property type="term" value="F:zinc ion binding"/>
    <property type="evidence" value="ECO:0007669"/>
    <property type="project" value="InterPro"/>
</dbReference>
<dbReference type="InterPro" id="IPR003604">
    <property type="entry name" value="Matrin/U1-like-C_Znf_C2H2"/>
</dbReference>
<evidence type="ECO:0000313" key="4">
    <source>
        <dbReference type="Proteomes" id="UP000549394"/>
    </source>
</evidence>
<protein>
    <submittedName>
        <fullName evidence="3">DgyrCDS4802</fullName>
    </submittedName>
</protein>
<dbReference type="Proteomes" id="UP000549394">
    <property type="component" value="Unassembled WGS sequence"/>
</dbReference>
<dbReference type="GO" id="GO:0045893">
    <property type="term" value="P:positive regulation of DNA-templated transcription"/>
    <property type="evidence" value="ECO:0007669"/>
    <property type="project" value="TreeGrafter"/>
</dbReference>
<feature type="region of interest" description="Disordered" evidence="1">
    <location>
        <begin position="755"/>
        <end position="823"/>
    </location>
</feature>
<evidence type="ECO:0000313" key="3">
    <source>
        <dbReference type="EMBL" id="CAD5115862.1"/>
    </source>
</evidence>
<evidence type="ECO:0000256" key="1">
    <source>
        <dbReference type="SAM" id="MobiDB-lite"/>
    </source>
</evidence>
<dbReference type="PANTHER" id="PTHR15577:SF2">
    <property type="entry name" value="ZINC FINGER PROTEIN 318"/>
    <property type="match status" value="1"/>
</dbReference>
<feature type="compositionally biased region" description="Low complexity" evidence="1">
    <location>
        <begin position="770"/>
        <end position="794"/>
    </location>
</feature>
<organism evidence="3 4">
    <name type="scientific">Dimorphilus gyrociliatus</name>
    <dbReference type="NCBI Taxonomy" id="2664684"/>
    <lineage>
        <taxon>Eukaryota</taxon>
        <taxon>Metazoa</taxon>
        <taxon>Spiralia</taxon>
        <taxon>Lophotrochozoa</taxon>
        <taxon>Annelida</taxon>
        <taxon>Polychaeta</taxon>
        <taxon>Polychaeta incertae sedis</taxon>
        <taxon>Dinophilidae</taxon>
        <taxon>Dimorphilus</taxon>
    </lineage>
</organism>
<comment type="caution">
    <text evidence="3">The sequence shown here is derived from an EMBL/GenBank/DDBJ whole genome shotgun (WGS) entry which is preliminary data.</text>
</comment>